<feature type="transmembrane region" description="Helical" evidence="12">
    <location>
        <begin position="185"/>
        <end position="204"/>
    </location>
</feature>
<keyword evidence="10 12" id="KW-0275">Fatty acid biosynthesis</keyword>
<feature type="transmembrane region" description="Helical" evidence="12">
    <location>
        <begin position="145"/>
        <end position="165"/>
    </location>
</feature>
<dbReference type="GO" id="GO:0030148">
    <property type="term" value="P:sphingolipid biosynthetic process"/>
    <property type="evidence" value="ECO:0007669"/>
    <property type="project" value="TreeGrafter"/>
</dbReference>
<evidence type="ECO:0000256" key="4">
    <source>
        <dbReference type="ARBA" id="ARBA00022679"/>
    </source>
</evidence>
<comment type="catalytic activity">
    <reaction evidence="11 12">
        <text>a very-long-chain acyl-CoA + malonyl-CoA + H(+) = a very-long-chain 3-oxoacyl-CoA + CO2 + CoA</text>
        <dbReference type="Rhea" id="RHEA:32727"/>
        <dbReference type="ChEBI" id="CHEBI:15378"/>
        <dbReference type="ChEBI" id="CHEBI:16526"/>
        <dbReference type="ChEBI" id="CHEBI:57287"/>
        <dbReference type="ChEBI" id="CHEBI:57384"/>
        <dbReference type="ChEBI" id="CHEBI:90725"/>
        <dbReference type="ChEBI" id="CHEBI:90736"/>
        <dbReference type="EC" id="2.3.1.199"/>
    </reaction>
</comment>
<evidence type="ECO:0000256" key="2">
    <source>
        <dbReference type="ARBA" id="ARBA00007263"/>
    </source>
</evidence>
<keyword evidence="6 12" id="KW-0276">Fatty acid metabolism</keyword>
<feature type="transmembrane region" description="Helical" evidence="12">
    <location>
        <begin position="20"/>
        <end position="39"/>
    </location>
</feature>
<evidence type="ECO:0000256" key="12">
    <source>
        <dbReference type="RuleBase" id="RU361115"/>
    </source>
</evidence>
<keyword evidence="7 12" id="KW-1133">Transmembrane helix</keyword>
<dbReference type="GO" id="GO:0019367">
    <property type="term" value="P:fatty acid elongation, saturated fatty acid"/>
    <property type="evidence" value="ECO:0007669"/>
    <property type="project" value="TreeGrafter"/>
</dbReference>
<proteinExistence type="inferred from homology"/>
<keyword evidence="5 12" id="KW-0812">Transmembrane</keyword>
<comment type="subcellular location">
    <subcellularLocation>
        <location evidence="1">Membrane</location>
        <topology evidence="1">Multi-pass membrane protein</topology>
    </subcellularLocation>
</comment>
<evidence type="ECO:0000256" key="6">
    <source>
        <dbReference type="ARBA" id="ARBA00022832"/>
    </source>
</evidence>
<dbReference type="EMBL" id="MU827308">
    <property type="protein sequence ID" value="KAJ7361867.1"/>
    <property type="molecule type" value="Genomic_DNA"/>
</dbReference>
<dbReference type="InterPro" id="IPR002076">
    <property type="entry name" value="ELO_fam"/>
</dbReference>
<reference evidence="13" key="1">
    <citation type="submission" date="2023-01" db="EMBL/GenBank/DDBJ databases">
        <title>Genome assembly of the deep-sea coral Lophelia pertusa.</title>
        <authorList>
            <person name="Herrera S."/>
            <person name="Cordes E."/>
        </authorList>
    </citation>
    <scope>NUCLEOTIDE SEQUENCE</scope>
    <source>
        <strain evidence="13">USNM1676648</strain>
        <tissue evidence="13">Polyp</tissue>
    </source>
</reference>
<evidence type="ECO:0000313" key="14">
    <source>
        <dbReference type="Proteomes" id="UP001163046"/>
    </source>
</evidence>
<feature type="transmembrane region" description="Helical" evidence="12">
    <location>
        <begin position="51"/>
        <end position="74"/>
    </location>
</feature>
<evidence type="ECO:0000256" key="5">
    <source>
        <dbReference type="ARBA" id="ARBA00022692"/>
    </source>
</evidence>
<comment type="caution">
    <text evidence="13">The sequence shown here is derived from an EMBL/GenBank/DDBJ whole genome shotgun (WGS) entry which is preliminary data.</text>
</comment>
<evidence type="ECO:0000256" key="8">
    <source>
        <dbReference type="ARBA" id="ARBA00023098"/>
    </source>
</evidence>
<dbReference type="GO" id="GO:0005789">
    <property type="term" value="C:endoplasmic reticulum membrane"/>
    <property type="evidence" value="ECO:0007669"/>
    <property type="project" value="TreeGrafter"/>
</dbReference>
<gene>
    <name evidence="13" type="ORF">OS493_014512</name>
</gene>
<dbReference type="OrthoDB" id="434092at2759"/>
<keyword evidence="3 12" id="KW-0444">Lipid biosynthesis</keyword>
<evidence type="ECO:0000256" key="3">
    <source>
        <dbReference type="ARBA" id="ARBA00022516"/>
    </source>
</evidence>
<dbReference type="PANTHER" id="PTHR11157">
    <property type="entry name" value="FATTY ACID ACYL TRANSFERASE-RELATED"/>
    <property type="match status" value="1"/>
</dbReference>
<name>A0A9X0CKJ7_9CNID</name>
<evidence type="ECO:0000256" key="10">
    <source>
        <dbReference type="ARBA" id="ARBA00023160"/>
    </source>
</evidence>
<dbReference type="EC" id="2.3.1.199" evidence="12"/>
<dbReference type="GO" id="GO:0034625">
    <property type="term" value="P:fatty acid elongation, monounsaturated fatty acid"/>
    <property type="evidence" value="ECO:0007669"/>
    <property type="project" value="TreeGrafter"/>
</dbReference>
<dbReference type="GO" id="GO:0042761">
    <property type="term" value="P:very long-chain fatty acid biosynthetic process"/>
    <property type="evidence" value="ECO:0007669"/>
    <property type="project" value="TreeGrafter"/>
</dbReference>
<evidence type="ECO:0000256" key="9">
    <source>
        <dbReference type="ARBA" id="ARBA00023136"/>
    </source>
</evidence>
<dbReference type="Proteomes" id="UP001163046">
    <property type="component" value="Unassembled WGS sequence"/>
</dbReference>
<organism evidence="13 14">
    <name type="scientific">Desmophyllum pertusum</name>
    <dbReference type="NCBI Taxonomy" id="174260"/>
    <lineage>
        <taxon>Eukaryota</taxon>
        <taxon>Metazoa</taxon>
        <taxon>Cnidaria</taxon>
        <taxon>Anthozoa</taxon>
        <taxon>Hexacorallia</taxon>
        <taxon>Scleractinia</taxon>
        <taxon>Caryophylliina</taxon>
        <taxon>Caryophylliidae</taxon>
        <taxon>Desmophyllum</taxon>
    </lineage>
</organism>
<sequence>MTMTLIEGLQYFARGVLKLQSLPVVIAYLSIVALSPLWIRNVRPLGLRKVLVVYNFACSFISFYSVAFIVASLARNWPRSLFSVEEDPLVRHAIWVYYMTKYIELMDTVFMIVRHRQRQISLLHVYHHPTILMLSEYAYTYGCWPAVGVPVGLNGIIHVFLYFYYGQSALNPGQRPGWKKHLTQLQLIQFMIGLCQMIVGYLHHGWCVHGILYELSMILLFSNFYYQAYLKERSTVKKIE</sequence>
<dbReference type="AlphaFoldDB" id="A0A9X0CKJ7"/>
<evidence type="ECO:0000256" key="1">
    <source>
        <dbReference type="ARBA" id="ARBA00004141"/>
    </source>
</evidence>
<protein>
    <recommendedName>
        <fullName evidence="12">Elongation of very long chain fatty acids protein</fullName>
        <ecNumber evidence="12">2.3.1.199</ecNumber>
    </recommendedName>
    <alternativeName>
        <fullName evidence="12">Very-long-chain 3-oxoacyl-CoA synthase</fullName>
    </alternativeName>
</protein>
<dbReference type="GO" id="GO:0034626">
    <property type="term" value="P:fatty acid elongation, polyunsaturated fatty acid"/>
    <property type="evidence" value="ECO:0007669"/>
    <property type="project" value="TreeGrafter"/>
</dbReference>
<keyword evidence="14" id="KW-1185">Reference proteome</keyword>
<accession>A0A9X0CKJ7</accession>
<dbReference type="GO" id="GO:0009922">
    <property type="term" value="F:fatty acid elongase activity"/>
    <property type="evidence" value="ECO:0007669"/>
    <property type="project" value="UniProtKB-EC"/>
</dbReference>
<evidence type="ECO:0000256" key="11">
    <source>
        <dbReference type="ARBA" id="ARBA00047375"/>
    </source>
</evidence>
<evidence type="ECO:0000313" key="13">
    <source>
        <dbReference type="EMBL" id="KAJ7361867.1"/>
    </source>
</evidence>
<dbReference type="Pfam" id="PF01151">
    <property type="entry name" value="ELO"/>
    <property type="match status" value="1"/>
</dbReference>
<dbReference type="PANTHER" id="PTHR11157:SF134">
    <property type="entry name" value="ELONGATION OF FATTY ACIDS PROTEIN 1-RELATED"/>
    <property type="match status" value="1"/>
</dbReference>
<evidence type="ECO:0000256" key="7">
    <source>
        <dbReference type="ARBA" id="ARBA00022989"/>
    </source>
</evidence>
<keyword evidence="9 12" id="KW-0472">Membrane</keyword>
<comment type="similarity">
    <text evidence="2 12">Belongs to the ELO family.</text>
</comment>
<feature type="transmembrane region" description="Helical" evidence="12">
    <location>
        <begin position="210"/>
        <end position="230"/>
    </location>
</feature>
<keyword evidence="4 12" id="KW-0808">Transferase</keyword>
<keyword evidence="8 12" id="KW-0443">Lipid metabolism</keyword>